<feature type="transmembrane region" description="Helical" evidence="1">
    <location>
        <begin position="315"/>
        <end position="337"/>
    </location>
</feature>
<feature type="transmembrane region" description="Helical" evidence="1">
    <location>
        <begin position="177"/>
        <end position="201"/>
    </location>
</feature>
<keyword evidence="3" id="KW-1185">Reference proteome</keyword>
<feature type="transmembrane region" description="Helical" evidence="1">
    <location>
        <begin position="152"/>
        <end position="171"/>
    </location>
</feature>
<comment type="caution">
    <text evidence="2">The sequence shown here is derived from an EMBL/GenBank/DDBJ whole genome shotgun (WGS) entry which is preliminary data.</text>
</comment>
<feature type="transmembrane region" description="Helical" evidence="1">
    <location>
        <begin position="120"/>
        <end position="140"/>
    </location>
</feature>
<evidence type="ECO:0000313" key="3">
    <source>
        <dbReference type="Proteomes" id="UP000637383"/>
    </source>
</evidence>
<feature type="transmembrane region" description="Helical" evidence="1">
    <location>
        <begin position="287"/>
        <end position="308"/>
    </location>
</feature>
<evidence type="ECO:0000256" key="1">
    <source>
        <dbReference type="SAM" id="Phobius"/>
    </source>
</evidence>
<keyword evidence="1" id="KW-1133">Transmembrane helix</keyword>
<feature type="transmembrane region" description="Helical" evidence="1">
    <location>
        <begin position="17"/>
        <end position="34"/>
    </location>
</feature>
<dbReference type="Proteomes" id="UP000637383">
    <property type="component" value="Unassembled WGS sequence"/>
</dbReference>
<gene>
    <name evidence="2" type="ORF">H6H03_36775</name>
</gene>
<keyword evidence="1" id="KW-0812">Transmembrane</keyword>
<sequence length="437" mass="49304">METNRAISSHHPSGRRLLYVHIIMFVLAFLVIISRRPDAILNPQFWAEDGTVFYAQAYNDGSLNSLFLPYAGYLHALPRLTAAFSMLFPFKLAPLIFNLIAIIIQILPVTFLISSRFSKLIPNINYGICISFLYLALPGCYEVNANITNTQWRIALLIFMAMIAQSSQVLVNLFDLIIILIGGLTGPFSILIMPIIVFLIFSKKIKNKKMTDLFYFKFVVLICTAFTQFIVLNSNQIGQARLSKAGSIFLSFDDVKRILQILTNQVFSISIFGTKITNYFINVLPDFLYNILNIIILIAGIIALLYLLLKSPLELRAFILFAALIPFTAIALMFPNITVFEPVGVGARYWFNSVLAFSLGTIWLCYKAYTQKNYIGKVFALTILATLSIGIVTDWQHPPFTDFKFASYADKFVELPAGQEIIIPTNPAPWSIKLIKH</sequence>
<evidence type="ECO:0000313" key="2">
    <source>
        <dbReference type="EMBL" id="MBD2739352.1"/>
    </source>
</evidence>
<dbReference type="EMBL" id="JACJTU010000080">
    <property type="protein sequence ID" value="MBD2739352.1"/>
    <property type="molecule type" value="Genomic_DNA"/>
</dbReference>
<feature type="transmembrane region" description="Helical" evidence="1">
    <location>
        <begin position="349"/>
        <end position="366"/>
    </location>
</feature>
<keyword evidence="1" id="KW-0472">Membrane</keyword>
<feature type="transmembrane region" description="Helical" evidence="1">
    <location>
        <begin position="378"/>
        <end position="395"/>
    </location>
</feature>
<feature type="transmembrane region" description="Helical" evidence="1">
    <location>
        <begin position="67"/>
        <end position="88"/>
    </location>
</feature>
<feature type="transmembrane region" description="Helical" evidence="1">
    <location>
        <begin position="95"/>
        <end position="114"/>
    </location>
</feature>
<reference evidence="2 3" key="1">
    <citation type="journal article" date="2020" name="ISME J.">
        <title>Comparative genomics reveals insights into cyanobacterial evolution and habitat adaptation.</title>
        <authorList>
            <person name="Chen M.Y."/>
            <person name="Teng W.K."/>
            <person name="Zhao L."/>
            <person name="Hu C.X."/>
            <person name="Zhou Y.K."/>
            <person name="Han B.P."/>
            <person name="Song L.R."/>
            <person name="Shu W.S."/>
        </authorList>
    </citation>
    <scope>NUCLEOTIDE SEQUENCE [LARGE SCALE GENOMIC DNA]</scope>
    <source>
        <strain evidence="2 3">FACHB-159</strain>
    </source>
</reference>
<feature type="transmembrane region" description="Helical" evidence="1">
    <location>
        <begin position="213"/>
        <end position="232"/>
    </location>
</feature>
<protein>
    <recommendedName>
        <fullName evidence="4">DUF2029 domain-containing protein</fullName>
    </recommendedName>
</protein>
<accession>A0ABR8KIG2</accession>
<evidence type="ECO:0008006" key="4">
    <source>
        <dbReference type="Google" id="ProtNLM"/>
    </source>
</evidence>
<dbReference type="RefSeq" id="WP_190959853.1">
    <property type="nucleotide sequence ID" value="NZ_JACJTU010000080.1"/>
</dbReference>
<name>A0ABR8KIG2_9NOSO</name>
<organism evidence="2 3">
    <name type="scientific">Nostoc paludosum FACHB-159</name>
    <dbReference type="NCBI Taxonomy" id="2692908"/>
    <lineage>
        <taxon>Bacteria</taxon>
        <taxon>Bacillati</taxon>
        <taxon>Cyanobacteriota</taxon>
        <taxon>Cyanophyceae</taxon>
        <taxon>Nostocales</taxon>
        <taxon>Nostocaceae</taxon>
        <taxon>Nostoc</taxon>
    </lineage>
</organism>
<proteinExistence type="predicted"/>